<dbReference type="InterPro" id="IPR003591">
    <property type="entry name" value="Leu-rich_rpt_typical-subtyp"/>
</dbReference>
<feature type="region of interest" description="Disordered" evidence="4">
    <location>
        <begin position="256"/>
        <end position="307"/>
    </location>
</feature>
<feature type="signal peptide" evidence="5">
    <location>
        <begin position="1"/>
        <end position="19"/>
    </location>
</feature>
<dbReference type="Ensembl" id="ENSORLT00015035938.1">
    <property type="protein sequence ID" value="ENSORLP00015035058.1"/>
    <property type="gene ID" value="ENSORLG00015021406.1"/>
</dbReference>
<evidence type="ECO:0000256" key="5">
    <source>
        <dbReference type="SAM" id="SignalP"/>
    </source>
</evidence>
<dbReference type="InterPro" id="IPR001611">
    <property type="entry name" value="Leu-rich_rpt"/>
</dbReference>
<reference key="1">
    <citation type="journal article" date="2007" name="Nature">
        <title>The medaka draft genome and insights into vertebrate genome evolution.</title>
        <authorList>
            <person name="Kasahara M."/>
            <person name="Naruse K."/>
            <person name="Sasaki S."/>
            <person name="Nakatani Y."/>
            <person name="Qu W."/>
            <person name="Ahsan B."/>
            <person name="Yamada T."/>
            <person name="Nagayasu Y."/>
            <person name="Doi K."/>
            <person name="Kasai Y."/>
            <person name="Jindo T."/>
            <person name="Kobayashi D."/>
            <person name="Shimada A."/>
            <person name="Toyoda A."/>
            <person name="Kuroki Y."/>
            <person name="Fujiyama A."/>
            <person name="Sasaki T."/>
            <person name="Shimizu A."/>
            <person name="Asakawa S."/>
            <person name="Shimizu N."/>
            <person name="Hashimoto S."/>
            <person name="Yang J."/>
            <person name="Lee Y."/>
            <person name="Matsushima K."/>
            <person name="Sugano S."/>
            <person name="Sakaizumi M."/>
            <person name="Narita T."/>
            <person name="Ohishi K."/>
            <person name="Haga S."/>
            <person name="Ohta F."/>
            <person name="Nomoto H."/>
            <person name="Nogata K."/>
            <person name="Morishita T."/>
            <person name="Endo T."/>
            <person name="Shin-I T."/>
            <person name="Takeda H."/>
            <person name="Morishita S."/>
            <person name="Kohara Y."/>
        </authorList>
    </citation>
    <scope>NUCLEOTIDE SEQUENCE [LARGE SCALE GENOMIC DNA]</scope>
    <source>
        <strain>Hd-rR</strain>
    </source>
</reference>
<accession>A0A3P9JRV7</accession>
<dbReference type="Pfam" id="PF00560">
    <property type="entry name" value="LRR_1"/>
    <property type="match status" value="1"/>
</dbReference>
<keyword evidence="1" id="KW-0433">Leucine-rich repeat</keyword>
<dbReference type="Gene3D" id="3.80.10.10">
    <property type="entry name" value="Ribonuclease Inhibitor"/>
    <property type="match status" value="2"/>
</dbReference>
<dbReference type="PANTHER" id="PTHR24366">
    <property type="entry name" value="IG(IMMUNOGLOBULIN) AND LRR(LEUCINE RICH REPEAT) DOMAINS"/>
    <property type="match status" value="1"/>
</dbReference>
<evidence type="ECO:0000256" key="3">
    <source>
        <dbReference type="ARBA" id="ARBA00022737"/>
    </source>
</evidence>
<evidence type="ECO:0000256" key="2">
    <source>
        <dbReference type="ARBA" id="ARBA00022729"/>
    </source>
</evidence>
<reference evidence="7" key="4">
    <citation type="submission" date="2025-09" db="UniProtKB">
        <authorList>
            <consortium name="Ensembl"/>
        </authorList>
    </citation>
    <scope>IDENTIFICATION</scope>
    <source>
        <strain evidence="7">HSOK</strain>
    </source>
</reference>
<dbReference type="SMART" id="SM00369">
    <property type="entry name" value="LRR_TYP"/>
    <property type="match status" value="5"/>
</dbReference>
<sequence length="332" mass="35954">MQGAAALVLVLAHARFCLTCTDVNGVLICRSIPAEFSPGYQVLYLGLQNVGTINSTVFHRNGFSSITELILDGSGITQISENAFSSALQLSSVSLDRNRLSEMNPKWFGDPAVLHHLRLSENQIEVVNATALHGLTSLKELRLNKNRIRTINPDSFSSLDSLTEVDLSENQLTWLSPQLLRSLGSLRSIRLHGNPWACLCDAEDFVVSVRDLQNRSVLVQPTQVTCETPPTLKGQPLFNVTVCPSTTEPATVITSTEFTSSAPSASEHSARTEPDPLVTVSASSAKGKSSSWTPRTLSSSMSPGTCERRLTPSVCRDATQNICSPPLGRANY</sequence>
<dbReference type="PANTHER" id="PTHR24366:SF96">
    <property type="entry name" value="LEUCINE RICH REPEAT CONTAINING 53"/>
    <property type="match status" value="1"/>
</dbReference>
<feature type="compositionally biased region" description="Polar residues" evidence="4">
    <location>
        <begin position="256"/>
        <end position="267"/>
    </location>
</feature>
<dbReference type="SMART" id="SM00082">
    <property type="entry name" value="LRRCT"/>
    <property type="match status" value="1"/>
</dbReference>
<dbReference type="Proteomes" id="UP000265200">
    <property type="component" value="Chromosome 9"/>
</dbReference>
<protein>
    <recommendedName>
        <fullName evidence="6">LRRCT domain-containing protein</fullName>
    </recommendedName>
</protein>
<feature type="compositionally biased region" description="Low complexity" evidence="4">
    <location>
        <begin position="281"/>
        <end position="302"/>
    </location>
</feature>
<evidence type="ECO:0000256" key="4">
    <source>
        <dbReference type="SAM" id="MobiDB-lite"/>
    </source>
</evidence>
<feature type="chain" id="PRO_5018023251" description="LRRCT domain-containing protein" evidence="5">
    <location>
        <begin position="20"/>
        <end position="332"/>
    </location>
</feature>
<keyword evidence="3" id="KW-0677">Repeat</keyword>
<evidence type="ECO:0000259" key="6">
    <source>
        <dbReference type="SMART" id="SM00082"/>
    </source>
</evidence>
<dbReference type="Pfam" id="PF13855">
    <property type="entry name" value="LRR_8"/>
    <property type="match status" value="1"/>
</dbReference>
<dbReference type="PROSITE" id="PS51450">
    <property type="entry name" value="LRR"/>
    <property type="match status" value="1"/>
</dbReference>
<dbReference type="SUPFAM" id="SSF52058">
    <property type="entry name" value="L domain-like"/>
    <property type="match status" value="1"/>
</dbReference>
<reference evidence="7 8" key="2">
    <citation type="submission" date="2017-04" db="EMBL/GenBank/DDBJ databases">
        <title>CpG methylation of centromeres and impact of large insertions on vertebrate speciation.</title>
        <authorList>
            <person name="Ichikawa K."/>
            <person name="Yoshimura J."/>
            <person name="Morishita S."/>
        </authorList>
    </citation>
    <scope>NUCLEOTIDE SEQUENCE</scope>
    <source>
        <strain evidence="7 8">HSOK</strain>
    </source>
</reference>
<evidence type="ECO:0000313" key="7">
    <source>
        <dbReference type="Ensembl" id="ENSORLP00015035058.1"/>
    </source>
</evidence>
<proteinExistence type="predicted"/>
<feature type="domain" description="LRRCT" evidence="6">
    <location>
        <begin position="194"/>
        <end position="244"/>
    </location>
</feature>
<organism evidence="7 8">
    <name type="scientific">Oryzias latipes</name>
    <name type="common">Japanese rice fish</name>
    <name type="synonym">Japanese killifish</name>
    <dbReference type="NCBI Taxonomy" id="8090"/>
    <lineage>
        <taxon>Eukaryota</taxon>
        <taxon>Metazoa</taxon>
        <taxon>Chordata</taxon>
        <taxon>Craniata</taxon>
        <taxon>Vertebrata</taxon>
        <taxon>Euteleostomi</taxon>
        <taxon>Actinopterygii</taxon>
        <taxon>Neopterygii</taxon>
        <taxon>Teleostei</taxon>
        <taxon>Neoteleostei</taxon>
        <taxon>Acanthomorphata</taxon>
        <taxon>Ovalentaria</taxon>
        <taxon>Atherinomorphae</taxon>
        <taxon>Beloniformes</taxon>
        <taxon>Adrianichthyidae</taxon>
        <taxon>Oryziinae</taxon>
        <taxon>Oryzias</taxon>
    </lineage>
</organism>
<dbReference type="InterPro" id="IPR032675">
    <property type="entry name" value="LRR_dom_sf"/>
</dbReference>
<dbReference type="InterPro" id="IPR000483">
    <property type="entry name" value="Cys-rich_flank_reg_C"/>
</dbReference>
<keyword evidence="2 5" id="KW-0732">Signal</keyword>
<evidence type="ECO:0000313" key="8">
    <source>
        <dbReference type="Proteomes" id="UP000265200"/>
    </source>
</evidence>
<dbReference type="AlphaFoldDB" id="A0A3P9JRV7"/>
<evidence type="ECO:0000256" key="1">
    <source>
        <dbReference type="ARBA" id="ARBA00022614"/>
    </source>
</evidence>
<reference evidence="7" key="3">
    <citation type="submission" date="2025-08" db="UniProtKB">
        <authorList>
            <consortium name="Ensembl"/>
        </authorList>
    </citation>
    <scope>IDENTIFICATION</scope>
    <source>
        <strain evidence="7">HSOK</strain>
    </source>
</reference>
<name>A0A3P9JRV7_ORYLA</name>